<name>A0A7I7ZJK4_9MYCO</name>
<keyword evidence="1" id="KW-0378">Hydrolase</keyword>
<keyword evidence="1" id="KW-0540">Nuclease</keyword>
<reference evidence="1 2" key="1">
    <citation type="submission" date="2018-01" db="EMBL/GenBank/DDBJ databases">
        <title>Comparative genomics of Mycobacterium mucogenicum and Mycobacterium neoaurum clade members emphasizing tRNA and non-coding RNA.</title>
        <authorList>
            <person name="Behra P.R.K."/>
            <person name="Pettersson B.M.F."/>
            <person name="Das S."/>
            <person name="Dasgupta S."/>
            <person name="Kirsebom L.A."/>
        </authorList>
    </citation>
    <scope>NUCLEOTIDE SEQUENCE [LARGE SCALE GENOMIC DNA]</scope>
    <source>
        <strain evidence="1 2">DSM 45104</strain>
    </source>
</reference>
<sequence>MARDRQVVARLLDAAGTTYANDAGITLRDKPMPLFKLLSLCMLASKPIAATTAVSAARELFRAGLRTPSAVLKADRRTMIAAFGRAGYARYDESSATRMRRIATRVNDEYGGDLRNLRVRAHHDVTAAHKALQEFDGIGQTGADIFLREIQDVWTWAQPYFDERALGAAKALGLPADAHQLGGLAPKHNARLAAALVRASLDDGLRRRVAT</sequence>
<dbReference type="GO" id="GO:0004519">
    <property type="term" value="F:endonuclease activity"/>
    <property type="evidence" value="ECO:0007669"/>
    <property type="project" value="UniProtKB-KW"/>
</dbReference>
<accession>A0A7I7ZJK4</accession>
<comment type="caution">
    <text evidence="1">The sequence shown here is derived from an EMBL/GenBank/DDBJ whole genome shotgun (WGS) entry which is preliminary data.</text>
</comment>
<evidence type="ECO:0000313" key="2">
    <source>
        <dbReference type="Proteomes" id="UP000309984"/>
    </source>
</evidence>
<gene>
    <name evidence="1" type="ORF">C1S79_14090</name>
</gene>
<keyword evidence="2" id="KW-1185">Reference proteome</keyword>
<dbReference type="InterPro" id="IPR011257">
    <property type="entry name" value="DNA_glycosylase"/>
</dbReference>
<dbReference type="RefSeq" id="WP_138249391.1">
    <property type="nucleotide sequence ID" value="NZ_AP022616.1"/>
</dbReference>
<evidence type="ECO:0000313" key="1">
    <source>
        <dbReference type="EMBL" id="TLH67673.1"/>
    </source>
</evidence>
<dbReference type="AlphaFoldDB" id="A0A7I7ZJK4"/>
<proteinExistence type="predicted"/>
<dbReference type="SUPFAM" id="SSF48150">
    <property type="entry name" value="DNA-glycosylase"/>
    <property type="match status" value="1"/>
</dbReference>
<dbReference type="Gene3D" id="1.10.340.30">
    <property type="entry name" value="Hypothetical protein, domain 2"/>
    <property type="match status" value="1"/>
</dbReference>
<dbReference type="EMBL" id="POTM01000034">
    <property type="protein sequence ID" value="TLH67673.1"/>
    <property type="molecule type" value="Genomic_DNA"/>
</dbReference>
<dbReference type="GO" id="GO:0006281">
    <property type="term" value="P:DNA repair"/>
    <property type="evidence" value="ECO:0007669"/>
    <property type="project" value="InterPro"/>
</dbReference>
<protein>
    <submittedName>
        <fullName evidence="1">Endonuclease</fullName>
    </submittedName>
</protein>
<keyword evidence="1" id="KW-0255">Endonuclease</keyword>
<organism evidence="1 2">
    <name type="scientific">Mycolicibacterium phocaicum</name>
    <dbReference type="NCBI Taxonomy" id="319706"/>
    <lineage>
        <taxon>Bacteria</taxon>
        <taxon>Bacillati</taxon>
        <taxon>Actinomycetota</taxon>
        <taxon>Actinomycetes</taxon>
        <taxon>Mycobacteriales</taxon>
        <taxon>Mycobacteriaceae</taxon>
        <taxon>Mycolicibacterium</taxon>
    </lineage>
</organism>
<dbReference type="Proteomes" id="UP000309984">
    <property type="component" value="Unassembled WGS sequence"/>
</dbReference>